<evidence type="ECO:0000259" key="5">
    <source>
        <dbReference type="PROSITE" id="PS50893"/>
    </source>
</evidence>
<keyword evidence="3" id="KW-0067">ATP-binding</keyword>
<dbReference type="GO" id="GO:0022857">
    <property type="term" value="F:transmembrane transporter activity"/>
    <property type="evidence" value="ECO:0007669"/>
    <property type="project" value="TreeGrafter"/>
</dbReference>
<dbReference type="GO" id="GO:0016887">
    <property type="term" value="F:ATP hydrolysis activity"/>
    <property type="evidence" value="ECO:0007669"/>
    <property type="project" value="InterPro"/>
</dbReference>
<name>A0A2G6PH93_9GAMM</name>
<dbReference type="PROSITE" id="PS50893">
    <property type="entry name" value="ABC_TRANSPORTER_2"/>
    <property type="match status" value="1"/>
</dbReference>
<evidence type="ECO:0000256" key="1">
    <source>
        <dbReference type="ARBA" id="ARBA00022448"/>
    </source>
</evidence>
<dbReference type="PANTHER" id="PTHR24220:SF689">
    <property type="entry name" value="LIPOPROTEIN-RELEASING SYSTEM ATP-BINDING PROTEIN LOLD"/>
    <property type="match status" value="1"/>
</dbReference>
<proteinExistence type="inferred from homology"/>
<dbReference type="GO" id="GO:0005886">
    <property type="term" value="C:plasma membrane"/>
    <property type="evidence" value="ECO:0007669"/>
    <property type="project" value="TreeGrafter"/>
</dbReference>
<dbReference type="InterPro" id="IPR003439">
    <property type="entry name" value="ABC_transporter-like_ATP-bd"/>
</dbReference>
<protein>
    <submittedName>
        <fullName evidence="6">ABC transporter</fullName>
    </submittedName>
</protein>
<comment type="caution">
    <text evidence="6">The sequence shown here is derived from an EMBL/GenBank/DDBJ whole genome shotgun (WGS) entry which is preliminary data.</text>
</comment>
<evidence type="ECO:0000313" key="7">
    <source>
        <dbReference type="Proteomes" id="UP000229278"/>
    </source>
</evidence>
<dbReference type="EMBL" id="PDTV01000004">
    <property type="protein sequence ID" value="PIE83620.1"/>
    <property type="molecule type" value="Genomic_DNA"/>
</dbReference>
<dbReference type="PANTHER" id="PTHR24220">
    <property type="entry name" value="IMPORT ATP-BINDING PROTEIN"/>
    <property type="match status" value="1"/>
</dbReference>
<reference evidence="6 7" key="1">
    <citation type="submission" date="2017-10" db="EMBL/GenBank/DDBJ databases">
        <title>Novel microbial diversity and functional potential in the marine mammal oral microbiome.</title>
        <authorList>
            <person name="Dudek N.K."/>
            <person name="Sun C.L."/>
            <person name="Burstein D."/>
            <person name="Kantor R.S."/>
            <person name="Aliaga Goltsman D.S."/>
            <person name="Bik E.M."/>
            <person name="Thomas B.C."/>
            <person name="Banfield J.F."/>
            <person name="Relman D.A."/>
        </authorList>
    </citation>
    <scope>NUCLEOTIDE SEQUENCE [LARGE SCALE GENOMIC DNA]</scope>
    <source>
        <strain evidence="6">DOLJORAL78_50_517</strain>
    </source>
</reference>
<keyword evidence="1" id="KW-0813">Transport</keyword>
<accession>A0A2G6PH93</accession>
<dbReference type="InterPro" id="IPR017871">
    <property type="entry name" value="ABC_transporter-like_CS"/>
</dbReference>
<dbReference type="FunFam" id="3.40.50.300:FF:000032">
    <property type="entry name" value="Export ABC transporter ATP-binding protein"/>
    <property type="match status" value="1"/>
</dbReference>
<dbReference type="Pfam" id="PF00005">
    <property type="entry name" value="ABC_tran"/>
    <property type="match status" value="1"/>
</dbReference>
<dbReference type="CDD" id="cd03255">
    <property type="entry name" value="ABC_MJ0796_LolCDE_FtsE"/>
    <property type="match status" value="1"/>
</dbReference>
<dbReference type="SUPFAM" id="SSF52540">
    <property type="entry name" value="P-loop containing nucleoside triphosphate hydrolases"/>
    <property type="match status" value="1"/>
</dbReference>
<evidence type="ECO:0000313" key="6">
    <source>
        <dbReference type="EMBL" id="PIE83620.1"/>
    </source>
</evidence>
<feature type="domain" description="ABC transporter" evidence="5">
    <location>
        <begin position="28"/>
        <end position="254"/>
    </location>
</feature>
<sequence>MAYQREINHGTSVAPVSGLDNIKDAGIVQAVQLSKQVISPEGVLRILDTISFSITAGESVAVVGASGSGKSTLLSLLAGLDTPSAGQVWLAGANLGQLDEDGRALLRAQRVGFVFQSFQLLVGLTALENIMLPLELAGNPDAHAQALELLGRVGLHARARHYPSQLSGGEQQRVAIARAFAGNPDVLFADEPTGNLDQKTGHRIVELLFALNREQGTTLVLVTHDAELASYCDRILELDDGHMMERTMPPALGD</sequence>
<gene>
    <name evidence="6" type="ORF">CSA09_01920</name>
</gene>
<dbReference type="SMART" id="SM00382">
    <property type="entry name" value="AAA"/>
    <property type="match status" value="1"/>
</dbReference>
<keyword evidence="2" id="KW-0547">Nucleotide-binding</keyword>
<evidence type="ECO:0000256" key="2">
    <source>
        <dbReference type="ARBA" id="ARBA00022741"/>
    </source>
</evidence>
<dbReference type="AlphaFoldDB" id="A0A2G6PH93"/>
<dbReference type="Gene3D" id="3.40.50.300">
    <property type="entry name" value="P-loop containing nucleotide triphosphate hydrolases"/>
    <property type="match status" value="1"/>
</dbReference>
<dbReference type="GO" id="GO:1902495">
    <property type="term" value="C:transmembrane transporter complex"/>
    <property type="evidence" value="ECO:0007669"/>
    <property type="project" value="UniProtKB-ARBA"/>
</dbReference>
<dbReference type="InterPro" id="IPR017911">
    <property type="entry name" value="MacB-like_ATP-bd"/>
</dbReference>
<evidence type="ECO:0000256" key="4">
    <source>
        <dbReference type="ARBA" id="ARBA00038388"/>
    </source>
</evidence>
<organism evidence="6 7">
    <name type="scientific">Candidatus Contendibacter odensensis</name>
    <dbReference type="NCBI Taxonomy" id="1400860"/>
    <lineage>
        <taxon>Bacteria</taxon>
        <taxon>Pseudomonadati</taxon>
        <taxon>Pseudomonadota</taxon>
        <taxon>Gammaproteobacteria</taxon>
        <taxon>Candidatus Competibacteraceae</taxon>
        <taxon>Candidatus Contendibacter</taxon>
    </lineage>
</organism>
<dbReference type="InterPro" id="IPR027417">
    <property type="entry name" value="P-loop_NTPase"/>
</dbReference>
<dbReference type="GO" id="GO:0005524">
    <property type="term" value="F:ATP binding"/>
    <property type="evidence" value="ECO:0007669"/>
    <property type="project" value="UniProtKB-KW"/>
</dbReference>
<dbReference type="InterPro" id="IPR015854">
    <property type="entry name" value="ABC_transpr_LolD-like"/>
</dbReference>
<dbReference type="InterPro" id="IPR003593">
    <property type="entry name" value="AAA+_ATPase"/>
</dbReference>
<dbReference type="Proteomes" id="UP000229278">
    <property type="component" value="Unassembled WGS sequence"/>
</dbReference>
<comment type="similarity">
    <text evidence="4">Belongs to the ABC transporter superfamily. Macrolide exporter (TC 3.A.1.122) family.</text>
</comment>
<dbReference type="PROSITE" id="PS00211">
    <property type="entry name" value="ABC_TRANSPORTER_1"/>
    <property type="match status" value="1"/>
</dbReference>
<evidence type="ECO:0000256" key="3">
    <source>
        <dbReference type="ARBA" id="ARBA00022840"/>
    </source>
</evidence>